<gene>
    <name evidence="1" type="ORF">V5E97_21365</name>
</gene>
<reference evidence="1" key="1">
    <citation type="submission" date="2024-05" db="EMBL/GenBank/DDBJ databases">
        <title>Planctomycetes of the genus Singulisphaera possess chitinolytic capabilities.</title>
        <authorList>
            <person name="Ivanova A."/>
        </authorList>
    </citation>
    <scope>NUCLEOTIDE SEQUENCE</scope>
    <source>
        <strain evidence="1">Ch08T</strain>
    </source>
</reference>
<accession>A0AAU7CT28</accession>
<evidence type="ECO:0000313" key="1">
    <source>
        <dbReference type="EMBL" id="XBH08440.1"/>
    </source>
</evidence>
<protein>
    <recommendedName>
        <fullName evidence="2">Metallophosphoesterase</fullName>
    </recommendedName>
</protein>
<name>A0AAU7CT28_9BACT</name>
<sequence>MASRSTCSGTTPFDQHRRPGPCVARFEQAGVTTCLYGHLHIEGQWSLAVQGDVRRIRYQFVAADAIGFRPLRLTRP</sequence>
<organism evidence="1">
    <name type="scientific">Singulisphaera sp. Ch08</name>
    <dbReference type="NCBI Taxonomy" id="3120278"/>
    <lineage>
        <taxon>Bacteria</taxon>
        <taxon>Pseudomonadati</taxon>
        <taxon>Planctomycetota</taxon>
        <taxon>Planctomycetia</taxon>
        <taxon>Isosphaerales</taxon>
        <taxon>Isosphaeraceae</taxon>
        <taxon>Singulisphaera</taxon>
    </lineage>
</organism>
<evidence type="ECO:0008006" key="2">
    <source>
        <dbReference type="Google" id="ProtNLM"/>
    </source>
</evidence>
<dbReference type="AlphaFoldDB" id="A0AAU7CT28"/>
<dbReference type="EMBL" id="CP155447">
    <property type="protein sequence ID" value="XBH08440.1"/>
    <property type="molecule type" value="Genomic_DNA"/>
</dbReference>
<dbReference type="RefSeq" id="WP_406701302.1">
    <property type="nucleotide sequence ID" value="NZ_CP155447.1"/>
</dbReference>
<proteinExistence type="predicted"/>